<dbReference type="EMBL" id="JBAWKS010000001">
    <property type="protein sequence ID" value="MEI4548635.1"/>
    <property type="molecule type" value="Genomic_DNA"/>
</dbReference>
<sequence>MKLKILLSSLGIGLIIALSWFSNLPMSTNTYTAIDSPKAVHSSEEPAAKIQTTQTKTPVLTVNSRLKTTPISPVKTHVKVDIPPISPTKIETTFTGDLDDHDAYLAYENEQEIALKTAYIQAAKDKVKLLNAWLVKGINQQLDASQIEFAKEKIKALEQLTQSLEEELKKAS</sequence>
<dbReference type="Proteomes" id="UP001382455">
    <property type="component" value="Unassembled WGS sequence"/>
</dbReference>
<name>A0ABU8EPC9_9GAMM</name>
<organism evidence="1 2">
    <name type="scientific">Pseudoalteromonas spongiae</name>
    <dbReference type="NCBI Taxonomy" id="298657"/>
    <lineage>
        <taxon>Bacteria</taxon>
        <taxon>Pseudomonadati</taxon>
        <taxon>Pseudomonadota</taxon>
        <taxon>Gammaproteobacteria</taxon>
        <taxon>Alteromonadales</taxon>
        <taxon>Pseudoalteromonadaceae</taxon>
        <taxon>Pseudoalteromonas</taxon>
    </lineage>
</organism>
<dbReference type="RefSeq" id="WP_336434531.1">
    <property type="nucleotide sequence ID" value="NZ_JBAWKS010000001.1"/>
</dbReference>
<protein>
    <submittedName>
        <fullName evidence="1">Uncharacterized protein</fullName>
    </submittedName>
</protein>
<evidence type="ECO:0000313" key="1">
    <source>
        <dbReference type="EMBL" id="MEI4548635.1"/>
    </source>
</evidence>
<reference evidence="1 2" key="1">
    <citation type="submission" date="2023-12" db="EMBL/GenBank/DDBJ databases">
        <title>Friends and Foes: Symbiotic and Algicidal bacterial influence on Karenia brevis blooms.</title>
        <authorList>
            <person name="Fei C."/>
            <person name="Mohamed A.R."/>
            <person name="Booker A."/>
            <person name="Arshad M."/>
            <person name="Klass S."/>
            <person name="Ahn S."/>
            <person name="Gilbert P.M."/>
            <person name="Heil C.A."/>
            <person name="Martinez J.M."/>
            <person name="Amin S.A."/>
        </authorList>
    </citation>
    <scope>NUCLEOTIDE SEQUENCE [LARGE SCALE GENOMIC DNA]</scope>
    <source>
        <strain evidence="1 2">CE15</strain>
    </source>
</reference>
<proteinExistence type="predicted"/>
<comment type="caution">
    <text evidence="1">The sequence shown here is derived from an EMBL/GenBank/DDBJ whole genome shotgun (WGS) entry which is preliminary data.</text>
</comment>
<keyword evidence="2" id="KW-1185">Reference proteome</keyword>
<evidence type="ECO:0000313" key="2">
    <source>
        <dbReference type="Proteomes" id="UP001382455"/>
    </source>
</evidence>
<accession>A0ABU8EPC9</accession>
<gene>
    <name evidence="1" type="ORF">WAE96_02800</name>
</gene>